<evidence type="ECO:0000313" key="2">
    <source>
        <dbReference type="EMBL" id="CAJ0566808.1"/>
    </source>
</evidence>
<keyword evidence="1" id="KW-0732">Signal</keyword>
<dbReference type="Proteomes" id="UP001177023">
    <property type="component" value="Unassembled WGS sequence"/>
</dbReference>
<proteinExistence type="predicted"/>
<comment type="caution">
    <text evidence="2">The sequence shown here is derived from an EMBL/GenBank/DDBJ whole genome shotgun (WGS) entry which is preliminary data.</text>
</comment>
<evidence type="ECO:0000256" key="1">
    <source>
        <dbReference type="SAM" id="SignalP"/>
    </source>
</evidence>
<organism evidence="2 3">
    <name type="scientific">Mesorhabditis spiculigera</name>
    <dbReference type="NCBI Taxonomy" id="96644"/>
    <lineage>
        <taxon>Eukaryota</taxon>
        <taxon>Metazoa</taxon>
        <taxon>Ecdysozoa</taxon>
        <taxon>Nematoda</taxon>
        <taxon>Chromadorea</taxon>
        <taxon>Rhabditida</taxon>
        <taxon>Rhabditina</taxon>
        <taxon>Rhabditomorpha</taxon>
        <taxon>Rhabditoidea</taxon>
        <taxon>Rhabditidae</taxon>
        <taxon>Mesorhabditinae</taxon>
        <taxon>Mesorhabditis</taxon>
    </lineage>
</organism>
<feature type="non-terminal residue" evidence="2">
    <location>
        <position position="1"/>
    </location>
</feature>
<dbReference type="EMBL" id="CATQJA010001331">
    <property type="protein sequence ID" value="CAJ0566808.1"/>
    <property type="molecule type" value="Genomic_DNA"/>
</dbReference>
<protein>
    <submittedName>
        <fullName evidence="2">Uncharacterized protein</fullName>
    </submittedName>
</protein>
<sequence>MESRIIFCLLIVFVPTVNGKAVELSNKPTIDPRVPCNVIFWLDASREAWAHFGTQTTLLKNFAALAFIKYSSSNFLLRFGLSVLGQDESPDMGTFCNTYDQFATYLNGFEHDAALEYATGDTIKNTIDTANRVTFLKNSMLFFFTNSNQTEVDAAANNQKRDLTYAYAISGANITRVANPLASDNFPGALEGVIEQFCQNISAI</sequence>
<gene>
    <name evidence="2" type="ORF">MSPICULIGERA_LOCUS5393</name>
</gene>
<keyword evidence="3" id="KW-1185">Reference proteome</keyword>
<reference evidence="2" key="1">
    <citation type="submission" date="2023-06" db="EMBL/GenBank/DDBJ databases">
        <authorList>
            <person name="Delattre M."/>
        </authorList>
    </citation>
    <scope>NUCLEOTIDE SEQUENCE</scope>
    <source>
        <strain evidence="2">AF72</strain>
    </source>
</reference>
<dbReference type="AlphaFoldDB" id="A0AA36CE80"/>
<feature type="signal peptide" evidence="1">
    <location>
        <begin position="1"/>
        <end position="19"/>
    </location>
</feature>
<evidence type="ECO:0000313" key="3">
    <source>
        <dbReference type="Proteomes" id="UP001177023"/>
    </source>
</evidence>
<name>A0AA36CE80_9BILA</name>
<feature type="chain" id="PRO_5041329365" evidence="1">
    <location>
        <begin position="20"/>
        <end position="204"/>
    </location>
</feature>
<accession>A0AA36CE80</accession>